<accession>A0A369TE78</accession>
<dbReference type="Proteomes" id="UP000253941">
    <property type="component" value="Unassembled WGS sequence"/>
</dbReference>
<dbReference type="RefSeq" id="WP_114580825.1">
    <property type="nucleotide sequence ID" value="NZ_QPMH01000002.1"/>
</dbReference>
<name>A0A369TE78_9PROT</name>
<dbReference type="PANTHER" id="PTHR43245">
    <property type="entry name" value="BIFUNCTIONAL POLYMYXIN RESISTANCE PROTEIN ARNA"/>
    <property type="match status" value="1"/>
</dbReference>
<evidence type="ECO:0000313" key="2">
    <source>
        <dbReference type="EMBL" id="RDD63570.1"/>
    </source>
</evidence>
<dbReference type="SUPFAM" id="SSF51735">
    <property type="entry name" value="NAD(P)-binding Rossmann-fold domains"/>
    <property type="match status" value="1"/>
</dbReference>
<dbReference type="Gene3D" id="3.40.50.720">
    <property type="entry name" value="NAD(P)-binding Rossmann-like Domain"/>
    <property type="match status" value="1"/>
</dbReference>
<dbReference type="PANTHER" id="PTHR43245:SF13">
    <property type="entry name" value="UDP-D-APIOSE_UDP-D-XYLOSE SYNTHASE 2"/>
    <property type="match status" value="1"/>
</dbReference>
<comment type="caution">
    <text evidence="2">The sequence shown here is derived from an EMBL/GenBank/DDBJ whole genome shotgun (WGS) entry which is preliminary data.</text>
</comment>
<protein>
    <submittedName>
        <fullName evidence="2">NAD-dependent epimerase/dehydratase family protein</fullName>
    </submittedName>
</protein>
<keyword evidence="3" id="KW-1185">Reference proteome</keyword>
<dbReference type="InterPro" id="IPR050177">
    <property type="entry name" value="Lipid_A_modif_metabolic_enz"/>
</dbReference>
<reference evidence="2 3" key="1">
    <citation type="submission" date="2018-07" db="EMBL/GenBank/DDBJ databases">
        <title>Venubactetium sediminum gen. nov., sp. nov., isolated from a marine solar saltern.</title>
        <authorList>
            <person name="Wang S."/>
        </authorList>
    </citation>
    <scope>NUCLEOTIDE SEQUENCE [LARGE SCALE GENOMIC DNA]</scope>
    <source>
        <strain evidence="2 3">WD2A32</strain>
    </source>
</reference>
<proteinExistence type="predicted"/>
<dbReference type="Pfam" id="PF01370">
    <property type="entry name" value="Epimerase"/>
    <property type="match status" value="1"/>
</dbReference>
<evidence type="ECO:0000259" key="1">
    <source>
        <dbReference type="Pfam" id="PF01370"/>
    </source>
</evidence>
<gene>
    <name evidence="2" type="ORF">DRB17_03795</name>
</gene>
<feature type="domain" description="NAD-dependent epimerase/dehydratase" evidence="1">
    <location>
        <begin position="3"/>
        <end position="219"/>
    </location>
</feature>
<sequence length="321" mass="35462">MRVLISGAAGLVGSHTAELLVDRGDTVLGIDNYQTGRRDNLDRIADSPSFDLIEEDIADGASIMRHGEVFRPDLIIHTAASYKDPEAWEADVETNTRGTANLVKLACETNVRRFIYFQTALCYGTHPQEQPVTLTHPINPANSSYAISKTAGENYIHMSGIDYVTFRLANVVGPRNFSGPLPIFFKRLSEGKQCFVTEARRDFVYVGDLVHTVMRAADGEGQGTYHFSSGSDVAIKELYDAVVDAMGFNHYPEPEVRPLGADDAYTILLDPSRTFEDFGGLQFTPLKATVERAIAYYRECGVTQAHTHLRHEAPRKAVGKS</sequence>
<dbReference type="AlphaFoldDB" id="A0A369TE78"/>
<organism evidence="2 3">
    <name type="scientific">Ferruginivarius sediminum</name>
    <dbReference type="NCBI Taxonomy" id="2661937"/>
    <lineage>
        <taxon>Bacteria</taxon>
        <taxon>Pseudomonadati</taxon>
        <taxon>Pseudomonadota</taxon>
        <taxon>Alphaproteobacteria</taxon>
        <taxon>Rhodospirillales</taxon>
        <taxon>Rhodospirillaceae</taxon>
        <taxon>Ferruginivarius</taxon>
    </lineage>
</organism>
<dbReference type="EMBL" id="QPMH01000002">
    <property type="protein sequence ID" value="RDD63570.1"/>
    <property type="molecule type" value="Genomic_DNA"/>
</dbReference>
<dbReference type="InterPro" id="IPR001509">
    <property type="entry name" value="Epimerase_deHydtase"/>
</dbReference>
<dbReference type="InterPro" id="IPR036291">
    <property type="entry name" value="NAD(P)-bd_dom_sf"/>
</dbReference>
<evidence type="ECO:0000313" key="3">
    <source>
        <dbReference type="Proteomes" id="UP000253941"/>
    </source>
</evidence>